<dbReference type="Proteomes" id="UP000284557">
    <property type="component" value="Unassembled WGS sequence"/>
</dbReference>
<dbReference type="SUPFAM" id="SSF50475">
    <property type="entry name" value="FMN-binding split barrel"/>
    <property type="match status" value="1"/>
</dbReference>
<protein>
    <submittedName>
        <fullName evidence="4">Flavin reductase</fullName>
    </submittedName>
</protein>
<evidence type="ECO:0000259" key="3">
    <source>
        <dbReference type="SMART" id="SM00903"/>
    </source>
</evidence>
<name>A0ABD7HPK2_9MYCO</name>
<dbReference type="InterPro" id="IPR012349">
    <property type="entry name" value="Split_barrel_FMN-bd"/>
</dbReference>
<dbReference type="RefSeq" id="WP_100463942.1">
    <property type="nucleotide sequence ID" value="NZ_CP029076.1"/>
</dbReference>
<dbReference type="Gene3D" id="2.30.110.10">
    <property type="entry name" value="Electron Transport, Fmn-binding Protein, Chain A"/>
    <property type="match status" value="1"/>
</dbReference>
<accession>A0ABD7HPK2</accession>
<evidence type="ECO:0000256" key="1">
    <source>
        <dbReference type="ARBA" id="ARBA00008898"/>
    </source>
</evidence>
<evidence type="ECO:0000313" key="5">
    <source>
        <dbReference type="Proteomes" id="UP000284557"/>
    </source>
</evidence>
<dbReference type="PANTHER" id="PTHR30466:SF11">
    <property type="entry name" value="FLAVIN-DEPENDENT MONOOXYGENASE, REDUCTASE SUBUNIT HSAB"/>
    <property type="match status" value="1"/>
</dbReference>
<proteinExistence type="inferred from homology"/>
<dbReference type="InterPro" id="IPR002563">
    <property type="entry name" value="Flavin_Rdtase-like_dom"/>
</dbReference>
<feature type="domain" description="Flavin reductase like" evidence="3">
    <location>
        <begin position="24"/>
        <end position="169"/>
    </location>
</feature>
<dbReference type="InterPro" id="IPR050268">
    <property type="entry name" value="NADH-dep_flavin_reductase"/>
</dbReference>
<evidence type="ECO:0000256" key="2">
    <source>
        <dbReference type="ARBA" id="ARBA00023002"/>
    </source>
</evidence>
<gene>
    <name evidence="4" type="ORF">D2E76_11100</name>
</gene>
<dbReference type="SMART" id="SM00903">
    <property type="entry name" value="Flavin_Reduct"/>
    <property type="match status" value="1"/>
</dbReference>
<dbReference type="GO" id="GO:0016646">
    <property type="term" value="F:oxidoreductase activity, acting on the CH-NH group of donors, NAD or NADP as acceptor"/>
    <property type="evidence" value="ECO:0007669"/>
    <property type="project" value="UniProtKB-ARBA"/>
</dbReference>
<dbReference type="Pfam" id="PF01613">
    <property type="entry name" value="Flavin_Reduct"/>
    <property type="match status" value="1"/>
</dbReference>
<comment type="similarity">
    <text evidence="1">Belongs to the non-flavoprotein flavin reductase family.</text>
</comment>
<dbReference type="PANTHER" id="PTHR30466">
    <property type="entry name" value="FLAVIN REDUCTASE"/>
    <property type="match status" value="1"/>
</dbReference>
<dbReference type="AlphaFoldDB" id="A0ABD7HPK2"/>
<organism evidence="4 5">
    <name type="scientific">Mycobacteroides abscessus</name>
    <dbReference type="NCBI Taxonomy" id="36809"/>
    <lineage>
        <taxon>Bacteria</taxon>
        <taxon>Bacillati</taxon>
        <taxon>Actinomycetota</taxon>
        <taxon>Actinomycetes</taxon>
        <taxon>Mycobacteriales</taxon>
        <taxon>Mycobacteriaceae</taxon>
        <taxon>Mycobacteroides</taxon>
    </lineage>
</organism>
<keyword evidence="2" id="KW-0560">Oxidoreductase</keyword>
<sequence>MGLGDAVVRRTNQPPQLKEMGGVLSHVCTGMAVITGHDGCHPIGFLPGPLAAVSVHPAYVSFRPSRSAAIWPLIRATGRMCINILAAGQESVGARFTRRSGNSFADIDWSPAANGTPRLHHCAATIEADLEFEHGTGDDMLVMAYVTAAQAHGRTVLRPPQGLQSTFTTHSALLDPAS</sequence>
<reference evidence="4 5" key="1">
    <citation type="submission" date="2018-08" db="EMBL/GenBank/DDBJ databases">
        <title>Linezolid Resistance in Mycobacterium abscessus: MIC Distribution and Comprehensive Investigation of Resistance Mechanisms.</title>
        <authorList>
            <person name="Ye M."/>
            <person name="Xu L."/>
            <person name="Zou Y."/>
            <person name="Li B."/>
            <person name="Guo Q."/>
            <person name="Zhang Y."/>
            <person name="Zhan M."/>
            <person name="Xu B."/>
            <person name="Yu F."/>
            <person name="Zhang Z."/>
            <person name="Chu H."/>
        </authorList>
    </citation>
    <scope>NUCLEOTIDE SEQUENCE [LARGE SCALE GENOMIC DNA]</scope>
    <source>
        <strain evidence="4 5">G143</strain>
    </source>
</reference>
<evidence type="ECO:0000313" key="4">
    <source>
        <dbReference type="EMBL" id="RIT39809.1"/>
    </source>
</evidence>
<dbReference type="EMBL" id="QXBN01000007">
    <property type="protein sequence ID" value="RIT39809.1"/>
    <property type="molecule type" value="Genomic_DNA"/>
</dbReference>
<comment type="caution">
    <text evidence="4">The sequence shown here is derived from an EMBL/GenBank/DDBJ whole genome shotgun (WGS) entry which is preliminary data.</text>
</comment>